<dbReference type="KEGG" id="gtt:GUITHDRAFT_133684"/>
<name>L1JVN7_GUITC</name>
<feature type="region of interest" description="Disordered" evidence="2">
    <location>
        <begin position="931"/>
        <end position="979"/>
    </location>
</feature>
<dbReference type="GO" id="GO:0016460">
    <property type="term" value="C:myosin II complex"/>
    <property type="evidence" value="ECO:0007669"/>
    <property type="project" value="TreeGrafter"/>
</dbReference>
<feature type="coiled-coil region" evidence="1">
    <location>
        <begin position="1545"/>
        <end position="1611"/>
    </location>
</feature>
<evidence type="ECO:0000256" key="2">
    <source>
        <dbReference type="SAM" id="MobiDB-lite"/>
    </source>
</evidence>
<feature type="region of interest" description="Disordered" evidence="2">
    <location>
        <begin position="163"/>
        <end position="200"/>
    </location>
</feature>
<dbReference type="Proteomes" id="UP000011087">
    <property type="component" value="Unassembled WGS sequence"/>
</dbReference>
<feature type="compositionally biased region" description="Basic and acidic residues" evidence="2">
    <location>
        <begin position="948"/>
        <end position="963"/>
    </location>
</feature>
<dbReference type="GO" id="GO:0000146">
    <property type="term" value="F:microfilament motor activity"/>
    <property type="evidence" value="ECO:0007669"/>
    <property type="project" value="TreeGrafter"/>
</dbReference>
<dbReference type="PaxDb" id="55529-EKX52646"/>
<dbReference type="HOGENOM" id="CLU_240223_0_0_1"/>
<organism evidence="3">
    <name type="scientific">Guillardia theta (strain CCMP2712)</name>
    <name type="common">Cryptophyte</name>
    <dbReference type="NCBI Taxonomy" id="905079"/>
    <lineage>
        <taxon>Eukaryota</taxon>
        <taxon>Cryptophyceae</taxon>
        <taxon>Pyrenomonadales</taxon>
        <taxon>Geminigeraceae</taxon>
        <taxon>Guillardia</taxon>
    </lineage>
</organism>
<evidence type="ECO:0000313" key="3">
    <source>
        <dbReference type="EMBL" id="EKX52646.1"/>
    </source>
</evidence>
<gene>
    <name evidence="3" type="ORF">GUITHDRAFT_133684</name>
</gene>
<feature type="region of interest" description="Disordered" evidence="2">
    <location>
        <begin position="568"/>
        <end position="593"/>
    </location>
</feature>
<dbReference type="GO" id="GO:0032982">
    <property type="term" value="C:myosin filament"/>
    <property type="evidence" value="ECO:0007669"/>
    <property type="project" value="TreeGrafter"/>
</dbReference>
<keyword evidence="1" id="KW-0175">Coiled coil</keyword>
<dbReference type="GO" id="GO:0005737">
    <property type="term" value="C:cytoplasm"/>
    <property type="evidence" value="ECO:0007669"/>
    <property type="project" value="TreeGrafter"/>
</dbReference>
<evidence type="ECO:0000313" key="4">
    <source>
        <dbReference type="EnsemblProtists" id="EKX52646"/>
    </source>
</evidence>
<feature type="compositionally biased region" description="Polar residues" evidence="2">
    <location>
        <begin position="163"/>
        <end position="173"/>
    </location>
</feature>
<reference evidence="5" key="2">
    <citation type="submission" date="2012-11" db="EMBL/GenBank/DDBJ databases">
        <authorList>
            <person name="Kuo A."/>
            <person name="Curtis B.A."/>
            <person name="Tanifuji G."/>
            <person name="Burki F."/>
            <person name="Gruber A."/>
            <person name="Irimia M."/>
            <person name="Maruyama S."/>
            <person name="Arias M.C."/>
            <person name="Ball S.G."/>
            <person name="Gile G.H."/>
            <person name="Hirakawa Y."/>
            <person name="Hopkins J.F."/>
            <person name="Rensing S.A."/>
            <person name="Schmutz J."/>
            <person name="Symeonidi A."/>
            <person name="Elias M."/>
            <person name="Eveleigh R.J."/>
            <person name="Herman E.K."/>
            <person name="Klute M.J."/>
            <person name="Nakayama T."/>
            <person name="Obornik M."/>
            <person name="Reyes-Prieto A."/>
            <person name="Armbrust E.V."/>
            <person name="Aves S.J."/>
            <person name="Beiko R.G."/>
            <person name="Coutinho P."/>
            <person name="Dacks J.B."/>
            <person name="Durnford D.G."/>
            <person name="Fast N.M."/>
            <person name="Green B.R."/>
            <person name="Grisdale C."/>
            <person name="Hempe F."/>
            <person name="Henrissat B."/>
            <person name="Hoppner M.P."/>
            <person name="Ishida K.-I."/>
            <person name="Kim E."/>
            <person name="Koreny L."/>
            <person name="Kroth P.G."/>
            <person name="Liu Y."/>
            <person name="Malik S.-B."/>
            <person name="Maier U.G."/>
            <person name="McRose D."/>
            <person name="Mock T."/>
            <person name="Neilson J.A."/>
            <person name="Onodera N.T."/>
            <person name="Poole A.M."/>
            <person name="Pritham E.J."/>
            <person name="Richards T.A."/>
            <person name="Rocap G."/>
            <person name="Roy S.W."/>
            <person name="Sarai C."/>
            <person name="Schaack S."/>
            <person name="Shirato S."/>
            <person name="Slamovits C.H."/>
            <person name="Spencer D.F."/>
            <person name="Suzuki S."/>
            <person name="Worden A.Z."/>
            <person name="Zauner S."/>
            <person name="Barry K."/>
            <person name="Bell C."/>
            <person name="Bharti A.K."/>
            <person name="Crow J.A."/>
            <person name="Grimwood J."/>
            <person name="Kramer R."/>
            <person name="Lindquist E."/>
            <person name="Lucas S."/>
            <person name="Salamov A."/>
            <person name="McFadden G.I."/>
            <person name="Lane C.E."/>
            <person name="Keeling P.J."/>
            <person name="Gray M.W."/>
            <person name="Grigoriev I.V."/>
            <person name="Archibald J.M."/>
        </authorList>
    </citation>
    <scope>NUCLEOTIDE SEQUENCE</scope>
    <source>
        <strain evidence="5">CCMP2712</strain>
    </source>
</reference>
<feature type="compositionally biased region" description="Basic and acidic residues" evidence="2">
    <location>
        <begin position="1009"/>
        <end position="1028"/>
    </location>
</feature>
<feature type="region of interest" description="Disordered" evidence="2">
    <location>
        <begin position="1459"/>
        <end position="1482"/>
    </location>
</feature>
<accession>L1JVN7</accession>
<feature type="region of interest" description="Disordered" evidence="2">
    <location>
        <begin position="117"/>
        <end position="140"/>
    </location>
</feature>
<reference evidence="4" key="3">
    <citation type="submission" date="2015-06" db="UniProtKB">
        <authorList>
            <consortium name="EnsemblProtists"/>
        </authorList>
    </citation>
    <scope>IDENTIFICATION</scope>
</reference>
<dbReference type="RefSeq" id="XP_005839626.1">
    <property type="nucleotide sequence ID" value="XM_005839569.1"/>
</dbReference>
<feature type="compositionally biased region" description="Basic and acidic residues" evidence="2">
    <location>
        <begin position="579"/>
        <end position="590"/>
    </location>
</feature>
<keyword evidence="5" id="KW-1185">Reference proteome</keyword>
<reference evidence="3 5" key="1">
    <citation type="journal article" date="2012" name="Nature">
        <title>Algal genomes reveal evolutionary mosaicism and the fate of nucleomorphs.</title>
        <authorList>
            <consortium name="DOE Joint Genome Institute"/>
            <person name="Curtis B.A."/>
            <person name="Tanifuji G."/>
            <person name="Burki F."/>
            <person name="Gruber A."/>
            <person name="Irimia M."/>
            <person name="Maruyama S."/>
            <person name="Arias M.C."/>
            <person name="Ball S.G."/>
            <person name="Gile G.H."/>
            <person name="Hirakawa Y."/>
            <person name="Hopkins J.F."/>
            <person name="Kuo A."/>
            <person name="Rensing S.A."/>
            <person name="Schmutz J."/>
            <person name="Symeonidi A."/>
            <person name="Elias M."/>
            <person name="Eveleigh R.J."/>
            <person name="Herman E.K."/>
            <person name="Klute M.J."/>
            <person name="Nakayama T."/>
            <person name="Obornik M."/>
            <person name="Reyes-Prieto A."/>
            <person name="Armbrust E.V."/>
            <person name="Aves S.J."/>
            <person name="Beiko R.G."/>
            <person name="Coutinho P."/>
            <person name="Dacks J.B."/>
            <person name="Durnford D.G."/>
            <person name="Fast N.M."/>
            <person name="Green B.R."/>
            <person name="Grisdale C.J."/>
            <person name="Hempel F."/>
            <person name="Henrissat B."/>
            <person name="Hoppner M.P."/>
            <person name="Ishida K."/>
            <person name="Kim E."/>
            <person name="Koreny L."/>
            <person name="Kroth P.G."/>
            <person name="Liu Y."/>
            <person name="Malik S.B."/>
            <person name="Maier U.G."/>
            <person name="McRose D."/>
            <person name="Mock T."/>
            <person name="Neilson J.A."/>
            <person name="Onodera N.T."/>
            <person name="Poole A.M."/>
            <person name="Pritham E.J."/>
            <person name="Richards T.A."/>
            <person name="Rocap G."/>
            <person name="Roy S.W."/>
            <person name="Sarai C."/>
            <person name="Schaack S."/>
            <person name="Shirato S."/>
            <person name="Slamovits C.H."/>
            <person name="Spencer D.F."/>
            <person name="Suzuki S."/>
            <person name="Worden A.Z."/>
            <person name="Zauner S."/>
            <person name="Barry K."/>
            <person name="Bell C."/>
            <person name="Bharti A.K."/>
            <person name="Crow J.A."/>
            <person name="Grimwood J."/>
            <person name="Kramer R."/>
            <person name="Lindquist E."/>
            <person name="Lucas S."/>
            <person name="Salamov A."/>
            <person name="McFadden G.I."/>
            <person name="Lane C.E."/>
            <person name="Keeling P.J."/>
            <person name="Gray M.W."/>
            <person name="Grigoriev I.V."/>
            <person name="Archibald J.M."/>
        </authorList>
    </citation>
    <scope>NUCLEOTIDE SEQUENCE</scope>
    <source>
        <strain evidence="3 5">CCMP2712</strain>
    </source>
</reference>
<dbReference type="PANTHER" id="PTHR45615">
    <property type="entry name" value="MYOSIN HEAVY CHAIN, NON-MUSCLE"/>
    <property type="match status" value="1"/>
</dbReference>
<dbReference type="EnsemblProtists" id="EKX52646">
    <property type="protein sequence ID" value="EKX52646"/>
    <property type="gene ID" value="GUITHDRAFT_133684"/>
</dbReference>
<dbReference type="GO" id="GO:0051015">
    <property type="term" value="F:actin filament binding"/>
    <property type="evidence" value="ECO:0007669"/>
    <property type="project" value="TreeGrafter"/>
</dbReference>
<feature type="region of interest" description="Disordered" evidence="2">
    <location>
        <begin position="1007"/>
        <end position="1028"/>
    </location>
</feature>
<feature type="coiled-coil region" evidence="1">
    <location>
        <begin position="1211"/>
        <end position="1399"/>
    </location>
</feature>
<dbReference type="GeneID" id="17309441"/>
<feature type="region of interest" description="Disordered" evidence="2">
    <location>
        <begin position="73"/>
        <end position="104"/>
    </location>
</feature>
<protein>
    <submittedName>
        <fullName evidence="3 4">Uncharacterized protein</fullName>
    </submittedName>
</protein>
<feature type="compositionally biased region" description="Basic and acidic residues" evidence="2">
    <location>
        <begin position="87"/>
        <end position="104"/>
    </location>
</feature>
<sequence>MDLRGLVEDMRTFAPHGVSFEVFAASLGWDAAAELGVDKYKRRKKHKIVSSSEGDHTSRAIHPLPAASNLQHDAHPTLSAKTPRSVTFEEARREKSGEQGGREGSLHFFADWKGKRLKPSSHRSRVNPSLEAVEPVERSARREPFKDKLRMYEKLQLKLQHSIDSLSDQPQLSRDQDKRSFHGEGEEEKEGRAPAPAPQLSGKAAAFSERLAALDKSIFDHQMEKNALVRERQDLHAQIRQMNQLQQQTQVEMQTRIAEQFGTTMKETFSQIKEVLFELQRKDKSPRMKDLQTLTREFEAKLRRELLPFANVAPQAEGREAHKHDTVISVHLETEGEWPGNQFYQRLTSAIRSLDQKLDMPEQHLISDDADVQHDAFLLAICNSVQYNPILTWFAVDRDDEPHGGSVGRLARLDPLHGEDFVDSFLLQLLIATRLHQLSVSRSPPSASLLRTVMPIVFGGDSPKGTSGSFEGISKEKLQLLSNKPSIETMKVAAQLLHRGGFSTPERFLRLSVREVVANFLELAAPSLSRHADQQLAVLEAASLIITAARAEKSALRALEAQEQLLELQDKREEDEEPREALGEELRAQEEQADISEIVQSKHEKLRRSEEYKKWKKTSQGLFETLLSSLQCSDVEAKTNLALTSRGLTLDASPATSVVQLQARASGPTLKAGRKAFSYLDKKSLVHSFRSWRARAGELLQVRARHEGLFLSSIFAAWSHRVSDQLSVARATLDKIKLRKCVNAWQSLRDAGEEEVAASPTGEVPADPQQLDSVLHMLEAAIVETHEKHSKLLKMTGMDRLFERVSSPACQSLHDAGISDVDSLWRRGMGEDGFSEVKLLRELEEIGVGEEDAKVIKSYLAEQGERPAPEDFGKRRDRMLQEMAALGQKLQQKHIQLGGADKPPGPGEKVEGDGTLKQVMKDLLHTLRAPALPVKEDDQNLGEDWNEAGERGEAGKEGEGKGEGEEEEDGEEVSKDQVIRNRDTKEYIRKLRDEDAANRAVLNLLNLRHPADSEQEKEQDADGQEVRRRFEESQVELAKMMQQYLRAMERARDLLQEPPPPADPPSIPSATKTQAELEALRLAEDMKERTRQAEYLEQENVLLREHIRSLRQGTSRGREADAAAASHWSAALADPELAHKYSEYAESDGEERARYLRHALEEAELSSVRAEQRLEEQGKRLAWELKGDTSDVCCRSSVFEDMLDHKIATTRREIEKKMEDASSKLQDIEDSLTEVEKQLSTFDKQESRADRNQVKIGLEDPHKSRLEMRRKRLSEQRDEVTREMSHLEVEYNESDLRAELRRIEEHKEKEVHAVKEEIESLMKLEAHLEDPEAQERLQELQDKARRVEDAWRLRYHMRMKEIEIELLNEKRKEEELLLRQEMEQSQSSHKSMAEEVQEELSRNLREMQLSVNQTARGRCRPDVLAAMSGYQKLRGVVSKHRLAIKTAELAMHKKNLEEMKEKENKANQAERERQDAADLAKERATREMVLREKKLREMTASLNVKKEELKDSFAQNLMIAEKACGETDDFVKMCFSRPEQSVTHVRSLLKEMRKEEKELEGALNEEEQAAFKLDEKKALLASIHDAVNKSEAKLQEELNALSKDLQSSLRANVRAMGADELSNMWALKDKSTMMAARADDLRSLPDYQSCISKTLSLAEEKFRQSWAKLSPKLEDAVVSALVHSDLSVDSADAALKAGDIGKAVKELQKAELAMEKARMAKAR</sequence>
<evidence type="ECO:0000256" key="1">
    <source>
        <dbReference type="SAM" id="Coils"/>
    </source>
</evidence>
<dbReference type="PANTHER" id="PTHR45615:SF40">
    <property type="entry name" value="MYOSIN HEAVY CHAIN, NON-MUSCLE"/>
    <property type="match status" value="1"/>
</dbReference>
<proteinExistence type="predicted"/>
<feature type="compositionally biased region" description="Basic and acidic residues" evidence="2">
    <location>
        <begin position="174"/>
        <end position="192"/>
    </location>
</feature>
<dbReference type="OrthoDB" id="10684810at2759"/>
<dbReference type="EMBL" id="JH992972">
    <property type="protein sequence ID" value="EKX52646.1"/>
    <property type="molecule type" value="Genomic_DNA"/>
</dbReference>
<evidence type="ECO:0000313" key="5">
    <source>
        <dbReference type="Proteomes" id="UP000011087"/>
    </source>
</evidence>
<dbReference type="STRING" id="905079.L1JVN7"/>